<proteinExistence type="predicted"/>
<dbReference type="AlphaFoldDB" id="A0ABD2NXN6"/>
<feature type="chain" id="PRO_5044893962" description="Carboxypeptidase inhibitor" evidence="1">
    <location>
        <begin position="17"/>
        <end position="105"/>
    </location>
</feature>
<comment type="caution">
    <text evidence="2">The sequence shown here is derived from an EMBL/GenBank/DDBJ whole genome shotgun (WGS) entry which is preliminary data.</text>
</comment>
<sequence length="105" mass="11686">MLFIVLLICLSTSCFSLESNFHRTEKCAQKNGFCVLESECPHNVESSFKNLCGEQKGAVCCKDFPQGEVNCYQTHNECRKNEECPKHLNMGSKGCEPGTVCCVLV</sequence>
<accession>A0ABD2NXN6</accession>
<gene>
    <name evidence="2" type="ORF">HHI36_006316</name>
</gene>
<keyword evidence="3" id="KW-1185">Reference proteome</keyword>
<protein>
    <recommendedName>
        <fullName evidence="4">Carboxypeptidase inhibitor</fullName>
    </recommendedName>
</protein>
<feature type="signal peptide" evidence="1">
    <location>
        <begin position="1"/>
        <end position="16"/>
    </location>
</feature>
<evidence type="ECO:0000313" key="2">
    <source>
        <dbReference type="EMBL" id="KAL3283164.1"/>
    </source>
</evidence>
<organism evidence="2 3">
    <name type="scientific">Cryptolaemus montrouzieri</name>
    <dbReference type="NCBI Taxonomy" id="559131"/>
    <lineage>
        <taxon>Eukaryota</taxon>
        <taxon>Metazoa</taxon>
        <taxon>Ecdysozoa</taxon>
        <taxon>Arthropoda</taxon>
        <taxon>Hexapoda</taxon>
        <taxon>Insecta</taxon>
        <taxon>Pterygota</taxon>
        <taxon>Neoptera</taxon>
        <taxon>Endopterygota</taxon>
        <taxon>Coleoptera</taxon>
        <taxon>Polyphaga</taxon>
        <taxon>Cucujiformia</taxon>
        <taxon>Coccinelloidea</taxon>
        <taxon>Coccinellidae</taxon>
        <taxon>Scymninae</taxon>
        <taxon>Scymnini</taxon>
        <taxon>Cryptolaemus</taxon>
    </lineage>
</organism>
<keyword evidence="1" id="KW-0732">Signal</keyword>
<evidence type="ECO:0008006" key="4">
    <source>
        <dbReference type="Google" id="ProtNLM"/>
    </source>
</evidence>
<dbReference type="EMBL" id="JABFTP020000144">
    <property type="protein sequence ID" value="KAL3283164.1"/>
    <property type="molecule type" value="Genomic_DNA"/>
</dbReference>
<dbReference type="Proteomes" id="UP001516400">
    <property type="component" value="Unassembled WGS sequence"/>
</dbReference>
<evidence type="ECO:0000256" key="1">
    <source>
        <dbReference type="SAM" id="SignalP"/>
    </source>
</evidence>
<evidence type="ECO:0000313" key="3">
    <source>
        <dbReference type="Proteomes" id="UP001516400"/>
    </source>
</evidence>
<reference evidence="2 3" key="1">
    <citation type="journal article" date="2021" name="BMC Biol.">
        <title>Horizontally acquired antibacterial genes associated with adaptive radiation of ladybird beetles.</title>
        <authorList>
            <person name="Li H.S."/>
            <person name="Tang X.F."/>
            <person name="Huang Y.H."/>
            <person name="Xu Z.Y."/>
            <person name="Chen M.L."/>
            <person name="Du X.Y."/>
            <person name="Qiu B.Y."/>
            <person name="Chen P.T."/>
            <person name="Zhang W."/>
            <person name="Slipinski A."/>
            <person name="Escalona H.E."/>
            <person name="Waterhouse R.M."/>
            <person name="Zwick A."/>
            <person name="Pang H."/>
        </authorList>
    </citation>
    <scope>NUCLEOTIDE SEQUENCE [LARGE SCALE GENOMIC DNA]</scope>
    <source>
        <strain evidence="2">SYSU2018</strain>
    </source>
</reference>
<name>A0ABD2NXN6_9CUCU</name>